<feature type="transmembrane region" description="Helical" evidence="7">
    <location>
        <begin position="255"/>
        <end position="274"/>
    </location>
</feature>
<dbReference type="PANTHER" id="PTHR32385:SF20">
    <property type="entry name" value="MANNOSYL PHOSPHORYLINOSITOL CERAMIDE SYNTHASE CSH1-RELATED"/>
    <property type="match status" value="1"/>
</dbReference>
<dbReference type="Proteomes" id="UP001147733">
    <property type="component" value="Unassembled WGS sequence"/>
</dbReference>
<evidence type="ECO:0000256" key="7">
    <source>
        <dbReference type="SAM" id="Phobius"/>
    </source>
</evidence>
<dbReference type="InterPro" id="IPR051706">
    <property type="entry name" value="Glycosyltransferase_domain"/>
</dbReference>
<keyword evidence="3" id="KW-0808">Transferase</keyword>
<dbReference type="InterPro" id="IPR007577">
    <property type="entry name" value="GlycoTrfase_DXD_sugar-bd_CS"/>
</dbReference>
<dbReference type="GO" id="GO:0000030">
    <property type="term" value="F:mannosyltransferase activity"/>
    <property type="evidence" value="ECO:0007669"/>
    <property type="project" value="TreeGrafter"/>
</dbReference>
<evidence type="ECO:0000313" key="8">
    <source>
        <dbReference type="EMBL" id="KAJ5221521.1"/>
    </source>
</evidence>
<comment type="similarity">
    <text evidence="2">Belongs to the glycosyltransferase 32 family.</text>
</comment>
<dbReference type="GO" id="GO:0051999">
    <property type="term" value="P:mannosyl-inositol phosphorylceramide biosynthetic process"/>
    <property type="evidence" value="ECO:0007669"/>
    <property type="project" value="TreeGrafter"/>
</dbReference>
<dbReference type="Pfam" id="PF04488">
    <property type="entry name" value="Gly_transf_sug"/>
    <property type="match status" value="1"/>
</dbReference>
<evidence type="ECO:0000256" key="2">
    <source>
        <dbReference type="ARBA" id="ARBA00009003"/>
    </source>
</evidence>
<dbReference type="Gene3D" id="3.90.550.20">
    <property type="match status" value="1"/>
</dbReference>
<reference evidence="8" key="2">
    <citation type="journal article" date="2023" name="IMA Fungus">
        <title>Comparative genomic study of the Penicillium genus elucidates a diverse pangenome and 15 lateral gene transfer events.</title>
        <authorList>
            <person name="Petersen C."/>
            <person name="Sorensen T."/>
            <person name="Nielsen M.R."/>
            <person name="Sondergaard T.E."/>
            <person name="Sorensen J.L."/>
            <person name="Fitzpatrick D.A."/>
            <person name="Frisvad J.C."/>
            <person name="Nielsen K.L."/>
        </authorList>
    </citation>
    <scope>NUCLEOTIDE SEQUENCE</scope>
    <source>
        <strain evidence="8">IBT 23319</strain>
    </source>
</reference>
<keyword evidence="6 7" id="KW-0472">Membrane</keyword>
<dbReference type="GeneID" id="81388480"/>
<sequence length="291" mass="34241">MFGRGWCRRILITILAVPTTVIILFACSRIITFAEIFGLFKPHSGIQITQQDIAAAHKVKTNPKEPVVPKIIHQIYHNWHDANDDTLRQDWAAARKSCLDLHPGWQYMLWTTKSSRQFIEEKFPSFITVYDRYLYPVQKVDVIKYFVLRYYGGDLHRFGQYNLAPWQVSYFLPYVTIMYASGQWYFTAMWEKYHSLLSREPATLHGTKKPGLAPLHHILMDMRPDSDPWVFFTQVDGNSWANWDNRIFSFIGDHIASIVLFMTIFAFLIGWGFMRYWTRRVHKIDSKQSSA</sequence>
<dbReference type="AlphaFoldDB" id="A0A9W9NK77"/>
<keyword evidence="4 7" id="KW-0812">Transmembrane</keyword>
<dbReference type="SUPFAM" id="SSF53448">
    <property type="entry name" value="Nucleotide-diphospho-sugar transferases"/>
    <property type="match status" value="1"/>
</dbReference>
<comment type="caution">
    <text evidence="8">The sequence shown here is derived from an EMBL/GenBank/DDBJ whole genome shotgun (WGS) entry which is preliminary data.</text>
</comment>
<keyword evidence="9" id="KW-1185">Reference proteome</keyword>
<feature type="transmembrane region" description="Helical" evidence="7">
    <location>
        <begin position="12"/>
        <end position="40"/>
    </location>
</feature>
<dbReference type="EMBL" id="JAPQKT010000009">
    <property type="protein sequence ID" value="KAJ5221521.1"/>
    <property type="molecule type" value="Genomic_DNA"/>
</dbReference>
<keyword evidence="5 7" id="KW-1133">Transmembrane helix</keyword>
<gene>
    <name evidence="8" type="ORF">N7469_010408</name>
</gene>
<evidence type="ECO:0000256" key="6">
    <source>
        <dbReference type="ARBA" id="ARBA00023136"/>
    </source>
</evidence>
<dbReference type="PANTHER" id="PTHR32385">
    <property type="entry name" value="MANNOSYL PHOSPHORYLINOSITOL CERAMIDE SYNTHASE"/>
    <property type="match status" value="1"/>
</dbReference>
<evidence type="ECO:0000256" key="1">
    <source>
        <dbReference type="ARBA" id="ARBA00004370"/>
    </source>
</evidence>
<proteinExistence type="inferred from homology"/>
<organism evidence="8 9">
    <name type="scientific">Penicillium citrinum</name>
    <dbReference type="NCBI Taxonomy" id="5077"/>
    <lineage>
        <taxon>Eukaryota</taxon>
        <taxon>Fungi</taxon>
        <taxon>Dikarya</taxon>
        <taxon>Ascomycota</taxon>
        <taxon>Pezizomycotina</taxon>
        <taxon>Eurotiomycetes</taxon>
        <taxon>Eurotiomycetidae</taxon>
        <taxon>Eurotiales</taxon>
        <taxon>Aspergillaceae</taxon>
        <taxon>Penicillium</taxon>
    </lineage>
</organism>
<evidence type="ECO:0000256" key="5">
    <source>
        <dbReference type="ARBA" id="ARBA00022989"/>
    </source>
</evidence>
<evidence type="ECO:0000256" key="3">
    <source>
        <dbReference type="ARBA" id="ARBA00022679"/>
    </source>
</evidence>
<dbReference type="PROSITE" id="PS51257">
    <property type="entry name" value="PROKAR_LIPOPROTEIN"/>
    <property type="match status" value="1"/>
</dbReference>
<dbReference type="InterPro" id="IPR029044">
    <property type="entry name" value="Nucleotide-diphossugar_trans"/>
</dbReference>
<dbReference type="GO" id="GO:0016020">
    <property type="term" value="C:membrane"/>
    <property type="evidence" value="ECO:0007669"/>
    <property type="project" value="UniProtKB-SubCell"/>
</dbReference>
<accession>A0A9W9NK77</accession>
<evidence type="ECO:0000256" key="4">
    <source>
        <dbReference type="ARBA" id="ARBA00022692"/>
    </source>
</evidence>
<name>A0A9W9NK77_PENCI</name>
<protein>
    <submittedName>
        <fullName evidence="8">Mannosyl phosphorylinositol ceramide synthase CSH1</fullName>
    </submittedName>
</protein>
<dbReference type="RefSeq" id="XP_056496444.1">
    <property type="nucleotide sequence ID" value="XM_056649313.1"/>
</dbReference>
<evidence type="ECO:0000313" key="9">
    <source>
        <dbReference type="Proteomes" id="UP001147733"/>
    </source>
</evidence>
<reference evidence="8" key="1">
    <citation type="submission" date="2022-11" db="EMBL/GenBank/DDBJ databases">
        <authorList>
            <person name="Petersen C."/>
        </authorList>
    </citation>
    <scope>NUCLEOTIDE SEQUENCE</scope>
    <source>
        <strain evidence="8">IBT 23319</strain>
    </source>
</reference>
<comment type="subcellular location">
    <subcellularLocation>
        <location evidence="1">Membrane</location>
    </subcellularLocation>
</comment>
<dbReference type="OrthoDB" id="3647at2759"/>